<proteinExistence type="predicted"/>
<gene>
    <name evidence="1" type="ORF">AD954_10960</name>
</gene>
<evidence type="ECO:0000313" key="1">
    <source>
        <dbReference type="EMBL" id="KXV76743.1"/>
    </source>
</evidence>
<evidence type="ECO:0000313" key="2">
    <source>
        <dbReference type="Proteomes" id="UP000075462"/>
    </source>
</evidence>
<accession>A0A149VA01</accession>
<dbReference type="AlphaFoldDB" id="A0A149VA01"/>
<sequence length="61" mass="6839">MIIKSKPISASSGSFAIFNHLAQKIEENEYIEVLNGSRQNIDNCVSDAKNMNRTNSVIHFI</sequence>
<comment type="caution">
    <text evidence="1">The sequence shown here is derived from an EMBL/GenBank/DDBJ whole genome shotgun (WGS) entry which is preliminary data.</text>
</comment>
<name>A0A149VA01_9PROT</name>
<protein>
    <submittedName>
        <fullName evidence="1">Uncharacterized protein</fullName>
    </submittedName>
</protein>
<reference evidence="1 2" key="1">
    <citation type="submission" date="2015-06" db="EMBL/GenBank/DDBJ databases">
        <title>Improved classification and identification of acetic acid bacteria using matrix-assisted laser desorption/ionization time-of-flight mass spectrometry; Gluconobacter nephelii and Gluconobacter uchimurae are later heterotypic synonyms of Gluconobacter japonicus and Gluconobacter oxydans, respectively.</title>
        <authorList>
            <person name="Li L."/>
            <person name="Cleenwerck I."/>
            <person name="De Vuyst L."/>
            <person name="Vandamme P."/>
        </authorList>
    </citation>
    <scope>NUCLEOTIDE SEQUENCE [LARGE SCALE GENOMIC DNA]</scope>
    <source>
        <strain evidence="1 2">LMG 1545</strain>
    </source>
</reference>
<dbReference type="PATRIC" id="fig|178900.7.peg.2031"/>
<organism evidence="1 2">
    <name type="scientific">Acetobacter cerevisiae</name>
    <dbReference type="NCBI Taxonomy" id="178900"/>
    <lineage>
        <taxon>Bacteria</taxon>
        <taxon>Pseudomonadati</taxon>
        <taxon>Pseudomonadota</taxon>
        <taxon>Alphaproteobacteria</taxon>
        <taxon>Acetobacterales</taxon>
        <taxon>Acetobacteraceae</taxon>
        <taxon>Acetobacter</taxon>
    </lineage>
</organism>
<dbReference type="EMBL" id="LIAA01000047">
    <property type="protein sequence ID" value="KXV76743.1"/>
    <property type="molecule type" value="Genomic_DNA"/>
</dbReference>
<dbReference type="Proteomes" id="UP000075462">
    <property type="component" value="Unassembled WGS sequence"/>
</dbReference>